<evidence type="ECO:0000313" key="3">
    <source>
        <dbReference type="Proteomes" id="UP000215914"/>
    </source>
</evidence>
<feature type="compositionally biased region" description="Low complexity" evidence="1">
    <location>
        <begin position="334"/>
        <end position="349"/>
    </location>
</feature>
<evidence type="ECO:0000313" key="2">
    <source>
        <dbReference type="EMBL" id="KAF5754415.1"/>
    </source>
</evidence>
<reference evidence="2" key="2">
    <citation type="submission" date="2020-06" db="EMBL/GenBank/DDBJ databases">
        <title>Helianthus annuus Genome sequencing and assembly Release 2.</title>
        <authorList>
            <person name="Gouzy J."/>
            <person name="Langlade N."/>
            <person name="Munos S."/>
        </authorList>
    </citation>
    <scope>NUCLEOTIDE SEQUENCE</scope>
    <source>
        <tissue evidence="2">Leaves</tissue>
    </source>
</reference>
<feature type="region of interest" description="Disordered" evidence="1">
    <location>
        <begin position="256"/>
        <end position="297"/>
    </location>
</feature>
<dbReference type="AlphaFoldDB" id="A0A9K3DG89"/>
<sequence>MATILHFYGFHISQMSPMGMVRVRHFEFVWRSQGQEPSVEKFRVFYQLICNMGFYSFALRNVKKILINLPKSFHDWKMKFFFVREEVIPMAMIFQESDKIEKEELPIPKSADWYMRLMANPNRIFGKQVLVAAGMSDKWPERSEEVPVLMFNCEVALLYQSAFPTFGGAMGVRPLGAGEVYWYEQIKSNFLYPPAGIFANPPAATEGAQLPKPRPLRGVTSAGKEILYLSSEESVGSSHEKLSSWSNIFASVLHDLGTDPEEKPKKAPAKKKAPTRKKVTVYTGATNKKTGGSRATAAVPEKGTLRFRQSNLEDYVVASDSLKGLSCIGEKNKSSAAASKSSRSAGSRAPESSATPSSLPEEEEEEEEVEEEGARLVTRKRSREETTTGTTPPRRG</sequence>
<dbReference type="PANTHER" id="PTHR31099:SF49">
    <property type="entry name" value="MYOSIN HEAVY CHAIN-LIKE PROTEIN"/>
    <property type="match status" value="1"/>
</dbReference>
<evidence type="ECO:0000256" key="1">
    <source>
        <dbReference type="SAM" id="MobiDB-lite"/>
    </source>
</evidence>
<dbReference type="Gramene" id="mRNA:HanXRQr2_Chr17g0790891">
    <property type="protein sequence ID" value="mRNA:HanXRQr2_Chr17g0790891"/>
    <property type="gene ID" value="HanXRQr2_Chr17g0790891"/>
</dbReference>
<name>A0A9K3DG89_HELAN</name>
<proteinExistence type="predicted"/>
<dbReference type="PANTHER" id="PTHR31099">
    <property type="entry name" value="OS06G0165300 PROTEIN"/>
    <property type="match status" value="1"/>
</dbReference>
<feature type="compositionally biased region" description="Basic residues" evidence="1">
    <location>
        <begin position="266"/>
        <end position="279"/>
    </location>
</feature>
<dbReference type="Proteomes" id="UP000215914">
    <property type="component" value="Unassembled WGS sequence"/>
</dbReference>
<comment type="caution">
    <text evidence="2">The sequence shown here is derived from an EMBL/GenBank/DDBJ whole genome shotgun (WGS) entry which is preliminary data.</text>
</comment>
<reference evidence="2" key="1">
    <citation type="journal article" date="2017" name="Nature">
        <title>The sunflower genome provides insights into oil metabolism, flowering and Asterid evolution.</title>
        <authorList>
            <person name="Badouin H."/>
            <person name="Gouzy J."/>
            <person name="Grassa C.J."/>
            <person name="Murat F."/>
            <person name="Staton S.E."/>
            <person name="Cottret L."/>
            <person name="Lelandais-Briere C."/>
            <person name="Owens G.L."/>
            <person name="Carrere S."/>
            <person name="Mayjonade B."/>
            <person name="Legrand L."/>
            <person name="Gill N."/>
            <person name="Kane N.C."/>
            <person name="Bowers J.E."/>
            <person name="Hubner S."/>
            <person name="Bellec A."/>
            <person name="Berard A."/>
            <person name="Berges H."/>
            <person name="Blanchet N."/>
            <person name="Boniface M.C."/>
            <person name="Brunel D."/>
            <person name="Catrice O."/>
            <person name="Chaidir N."/>
            <person name="Claudel C."/>
            <person name="Donnadieu C."/>
            <person name="Faraut T."/>
            <person name="Fievet G."/>
            <person name="Helmstetter N."/>
            <person name="King M."/>
            <person name="Knapp S.J."/>
            <person name="Lai Z."/>
            <person name="Le Paslier M.C."/>
            <person name="Lippi Y."/>
            <person name="Lorenzon L."/>
            <person name="Mandel J.R."/>
            <person name="Marage G."/>
            <person name="Marchand G."/>
            <person name="Marquand E."/>
            <person name="Bret-Mestries E."/>
            <person name="Morien E."/>
            <person name="Nambeesan S."/>
            <person name="Nguyen T."/>
            <person name="Pegot-Espagnet P."/>
            <person name="Pouilly N."/>
            <person name="Raftis F."/>
            <person name="Sallet E."/>
            <person name="Schiex T."/>
            <person name="Thomas J."/>
            <person name="Vandecasteele C."/>
            <person name="Vares D."/>
            <person name="Vear F."/>
            <person name="Vautrin S."/>
            <person name="Crespi M."/>
            <person name="Mangin B."/>
            <person name="Burke J.M."/>
            <person name="Salse J."/>
            <person name="Munos S."/>
            <person name="Vincourt P."/>
            <person name="Rieseberg L.H."/>
            <person name="Langlade N.B."/>
        </authorList>
    </citation>
    <scope>NUCLEOTIDE SEQUENCE</scope>
    <source>
        <tissue evidence="2">Leaves</tissue>
    </source>
</reference>
<feature type="compositionally biased region" description="Low complexity" evidence="1">
    <location>
        <begin position="387"/>
        <end position="396"/>
    </location>
</feature>
<organism evidence="2 3">
    <name type="scientific">Helianthus annuus</name>
    <name type="common">Common sunflower</name>
    <dbReference type="NCBI Taxonomy" id="4232"/>
    <lineage>
        <taxon>Eukaryota</taxon>
        <taxon>Viridiplantae</taxon>
        <taxon>Streptophyta</taxon>
        <taxon>Embryophyta</taxon>
        <taxon>Tracheophyta</taxon>
        <taxon>Spermatophyta</taxon>
        <taxon>Magnoliopsida</taxon>
        <taxon>eudicotyledons</taxon>
        <taxon>Gunneridae</taxon>
        <taxon>Pentapetalae</taxon>
        <taxon>asterids</taxon>
        <taxon>campanulids</taxon>
        <taxon>Asterales</taxon>
        <taxon>Asteraceae</taxon>
        <taxon>Asteroideae</taxon>
        <taxon>Heliantheae alliance</taxon>
        <taxon>Heliantheae</taxon>
        <taxon>Helianthus</taxon>
    </lineage>
</organism>
<feature type="region of interest" description="Disordered" evidence="1">
    <location>
        <begin position="331"/>
        <end position="396"/>
    </location>
</feature>
<protein>
    <submittedName>
        <fullName evidence="2">Uncharacterized protein</fullName>
    </submittedName>
</protein>
<accession>A0A9K3DG89</accession>
<dbReference type="EMBL" id="MNCJ02000332">
    <property type="protein sequence ID" value="KAF5754415.1"/>
    <property type="molecule type" value="Genomic_DNA"/>
</dbReference>
<keyword evidence="3" id="KW-1185">Reference proteome</keyword>
<feature type="compositionally biased region" description="Basic and acidic residues" evidence="1">
    <location>
        <begin position="256"/>
        <end position="265"/>
    </location>
</feature>
<feature type="compositionally biased region" description="Acidic residues" evidence="1">
    <location>
        <begin position="360"/>
        <end position="371"/>
    </location>
</feature>
<gene>
    <name evidence="2" type="ORF">HanXRQr2_Chr17g0790891</name>
</gene>